<dbReference type="eggNOG" id="COG4818">
    <property type="taxonomic scope" value="Bacteria"/>
</dbReference>
<reference evidence="3" key="2">
    <citation type="submission" date="2012-03" db="EMBL/GenBank/DDBJ databases">
        <title>Complete genome sequence of Flavobacterium indicum GPTSA100-9T, isolated from warm spring water.</title>
        <authorList>
            <person name="Barbier P."/>
            <person name="Houel A."/>
            <person name="Loux V."/>
            <person name="Poulain J."/>
            <person name="Bernardet J.-F."/>
            <person name="Touchon M."/>
            <person name="Duchaud E."/>
        </authorList>
    </citation>
    <scope>NUCLEOTIDE SEQUENCE [LARGE SCALE GENOMIC DNA]</scope>
    <source>
        <strain evidence="3">DSM 17447 / CIP 109464 / GPTSA100-9</strain>
    </source>
</reference>
<accession>H8XVG0</accession>
<feature type="transmembrane region" description="Helical" evidence="1">
    <location>
        <begin position="6"/>
        <end position="24"/>
    </location>
</feature>
<dbReference type="OrthoDB" id="6400719at2"/>
<dbReference type="KEGG" id="fin:KQS_09975"/>
<name>H8XVG0_FLAIG</name>
<gene>
    <name evidence="2" type="ordered locus">KQS_09975</name>
</gene>
<dbReference type="EMBL" id="HE774682">
    <property type="protein sequence ID" value="CCG53924.1"/>
    <property type="molecule type" value="Genomic_DNA"/>
</dbReference>
<dbReference type="HOGENOM" id="CLU_095018_2_0_10"/>
<proteinExistence type="predicted"/>
<dbReference type="AlphaFoldDB" id="H8XVG0"/>
<organism evidence="2 3">
    <name type="scientific">Flavobacterium indicum (strain DSM 17447 / CIP 109464 / GPTSA100-9)</name>
    <dbReference type="NCBI Taxonomy" id="1094466"/>
    <lineage>
        <taxon>Bacteria</taxon>
        <taxon>Pseudomonadati</taxon>
        <taxon>Bacteroidota</taxon>
        <taxon>Flavobacteriia</taxon>
        <taxon>Flavobacteriales</taxon>
        <taxon>Flavobacteriaceae</taxon>
        <taxon>Flavobacterium</taxon>
    </lineage>
</organism>
<protein>
    <recommendedName>
        <fullName evidence="4">Chloroplast import component protein (Tic20)</fullName>
    </recommendedName>
</protein>
<feature type="transmembrane region" description="Helical" evidence="1">
    <location>
        <begin position="61"/>
        <end position="83"/>
    </location>
</feature>
<keyword evidence="3" id="KW-1185">Reference proteome</keyword>
<evidence type="ECO:0008006" key="4">
    <source>
        <dbReference type="Google" id="ProtNLM"/>
    </source>
</evidence>
<keyword evidence="1" id="KW-1133">Transmembrane helix</keyword>
<keyword evidence="1" id="KW-0472">Membrane</keyword>
<sequence length="104" mass="11693">MKENNTPAIVAYITIIGSIVALLMNNEEKKTEFNSFHIRQGLGINLSFHLFSYFIGYFDSWAVSMAYYILILGMLVIGFIGAVNHEKKLVPGVGQAFQNIFKTL</sequence>
<dbReference type="PATRIC" id="fig|1094466.5.peg.1958"/>
<keyword evidence="1" id="KW-0812">Transmembrane</keyword>
<reference evidence="2 3" key="1">
    <citation type="journal article" date="2012" name="J. Bacteriol.">
        <title>Complete Genome Sequence of Flavobacterium indicum GPSTA100-9T, Isolated from Warm Spring Water.</title>
        <authorList>
            <person name="Barbier P."/>
            <person name="Houel A."/>
            <person name="Loux V."/>
            <person name="Poulain J."/>
            <person name="Bernardet J.F."/>
            <person name="Touchon M."/>
            <person name="Duchaud E."/>
        </authorList>
    </citation>
    <scope>NUCLEOTIDE SEQUENCE [LARGE SCALE GENOMIC DNA]</scope>
    <source>
        <strain evidence="3">DSM 17447 / CIP 109464 / GPTSA100-9</strain>
    </source>
</reference>
<evidence type="ECO:0000313" key="2">
    <source>
        <dbReference type="EMBL" id="CCG53924.1"/>
    </source>
</evidence>
<evidence type="ECO:0000256" key="1">
    <source>
        <dbReference type="SAM" id="Phobius"/>
    </source>
</evidence>
<dbReference type="Proteomes" id="UP000007599">
    <property type="component" value="Chromosome I"/>
</dbReference>
<dbReference type="STRING" id="1094466.KQS_09975"/>
<dbReference type="RefSeq" id="WP_014389042.1">
    <property type="nucleotide sequence ID" value="NC_017025.1"/>
</dbReference>
<evidence type="ECO:0000313" key="3">
    <source>
        <dbReference type="Proteomes" id="UP000007599"/>
    </source>
</evidence>